<dbReference type="InterPro" id="IPR006571">
    <property type="entry name" value="TLDc_dom"/>
</dbReference>
<dbReference type="AlphaFoldDB" id="A0A078AT51"/>
<keyword evidence="4" id="KW-1185">Reference proteome</keyword>
<dbReference type="Proteomes" id="UP000039865">
    <property type="component" value="Unassembled WGS sequence"/>
</dbReference>
<organism evidence="3 4">
    <name type="scientific">Stylonychia lemnae</name>
    <name type="common">Ciliate</name>
    <dbReference type="NCBI Taxonomy" id="5949"/>
    <lineage>
        <taxon>Eukaryota</taxon>
        <taxon>Sar</taxon>
        <taxon>Alveolata</taxon>
        <taxon>Ciliophora</taxon>
        <taxon>Intramacronucleata</taxon>
        <taxon>Spirotrichea</taxon>
        <taxon>Stichotrichia</taxon>
        <taxon>Sporadotrichida</taxon>
        <taxon>Oxytrichidae</taxon>
        <taxon>Stylonychinae</taxon>
        <taxon>Stylonychia</taxon>
    </lineage>
</organism>
<dbReference type="InParanoid" id="A0A078AT51"/>
<evidence type="ECO:0000259" key="2">
    <source>
        <dbReference type="Pfam" id="PF07534"/>
    </source>
</evidence>
<evidence type="ECO:0000256" key="1">
    <source>
        <dbReference type="SAM" id="MobiDB-lite"/>
    </source>
</evidence>
<feature type="region of interest" description="Disordered" evidence="1">
    <location>
        <begin position="315"/>
        <end position="345"/>
    </location>
</feature>
<name>A0A078AT51_STYLE</name>
<accession>A0A078AT51</accession>
<proteinExistence type="predicted"/>
<sequence>MQTYNNLMNFNQQLFLQTLEEQECQEILCLLHSWRYNVVLSKYPKQFRNREANSLGGKRRRTNSIGMQHKNQNGLQLMPSLMCRLPQTEMSMPQKISSEVSATRYFLYIYNISANVWSLVESSFDVKAVRFDRLGNIYYLDAENCARNSLNEKLICGVSDFEVTVEKKIIALNDGSGIVPADTVSSQFKPALVSQYQYKAITGFKGITLLKDEPILISNDGTVDAVYGGGKLVSISAGIDGSLWALQDENNATDFTLLKWQTVAQKWYSVEGAKGVCLSAYNEISVALVNSIGLLSLSSQTGHQNEAEYVVTVPTSVPTSEPSATSPSQSLTQAPSTQPPATTTTQQQIIVNSQQYQSLLANADDFQWIMNQIPNKNFTKVTQIYGADENQRSIQEGIDAFSNRTDIILLYKTDHNSITGYYINGSTPSDSSPLYRRVKSVIFSLSARQSLPYNRTEVSTISYYSSNKKFFVLSASQIDLVFTPRCGSDINGYYTDDFQNQEEEKQGSQVTYIRLNSLLTGNSVESVSAVSCKRIEMYLAQ</sequence>
<reference evidence="3 4" key="1">
    <citation type="submission" date="2014-06" db="EMBL/GenBank/DDBJ databases">
        <authorList>
            <person name="Swart Estienne"/>
        </authorList>
    </citation>
    <scope>NUCLEOTIDE SEQUENCE [LARGE SCALE GENOMIC DNA]</scope>
    <source>
        <strain evidence="3 4">130c</strain>
    </source>
</reference>
<gene>
    <name evidence="3" type="primary">Contig15446.g16460</name>
    <name evidence="3" type="ORF">STYLEM_14439</name>
</gene>
<dbReference type="Pfam" id="PF07534">
    <property type="entry name" value="TLD"/>
    <property type="match status" value="1"/>
</dbReference>
<evidence type="ECO:0000313" key="3">
    <source>
        <dbReference type="EMBL" id="CDW85364.1"/>
    </source>
</evidence>
<feature type="domain" description="TLDc" evidence="2">
    <location>
        <begin position="356"/>
        <end position="515"/>
    </location>
</feature>
<evidence type="ECO:0000313" key="4">
    <source>
        <dbReference type="Proteomes" id="UP000039865"/>
    </source>
</evidence>
<dbReference type="EMBL" id="CCKQ01013669">
    <property type="protein sequence ID" value="CDW85364.1"/>
    <property type="molecule type" value="Genomic_DNA"/>
</dbReference>
<protein>
    <recommendedName>
        <fullName evidence="2">TLDc domain-containing protein</fullName>
    </recommendedName>
</protein>